<keyword evidence="1" id="KW-0175">Coiled coil</keyword>
<dbReference type="PATRIC" id="fig|1397.4.peg.3740"/>
<dbReference type="Proteomes" id="UP000036045">
    <property type="component" value="Unassembled WGS sequence"/>
</dbReference>
<gene>
    <name evidence="3" type="ORF">ABW02_23085</name>
    <name evidence="4" type="ORF">KD144_23130</name>
</gene>
<accession>A0A0J1I6H7</accession>
<name>A0A0J1I6H7_NIACI</name>
<dbReference type="EMBL" id="LDPH01000037">
    <property type="protein sequence ID" value="KLV21564.1"/>
    <property type="molecule type" value="Genomic_DNA"/>
</dbReference>
<evidence type="ECO:0000313" key="4">
    <source>
        <dbReference type="EMBL" id="MBR8672431.1"/>
    </source>
</evidence>
<evidence type="ECO:0000256" key="1">
    <source>
        <dbReference type="SAM" id="Coils"/>
    </source>
</evidence>
<dbReference type="NCBIfam" id="TIGR02894">
    <property type="entry name" value="DNA_bind_RsfA"/>
    <property type="match status" value="1"/>
</dbReference>
<organism evidence="3 5">
    <name type="scientific">Niallia circulans</name>
    <name type="common">Bacillus circulans</name>
    <dbReference type="NCBI Taxonomy" id="1397"/>
    <lineage>
        <taxon>Bacteria</taxon>
        <taxon>Bacillati</taxon>
        <taxon>Bacillota</taxon>
        <taxon>Bacilli</taxon>
        <taxon>Bacillales</taxon>
        <taxon>Bacillaceae</taxon>
        <taxon>Niallia</taxon>
    </lineage>
</organism>
<dbReference type="OrthoDB" id="2845592at2"/>
<proteinExistence type="predicted"/>
<evidence type="ECO:0000313" key="3">
    <source>
        <dbReference type="EMBL" id="KLV21564.1"/>
    </source>
</evidence>
<reference evidence="4" key="2">
    <citation type="submission" date="2021-04" db="EMBL/GenBank/DDBJ databases">
        <title>Genomic analysis of electroactive and textile dye degrading Bacillus circulans strain: DC10 isolated from constructed wetland-microbial fuel cells treating textile dye wastewaters.</title>
        <authorList>
            <person name="Patel D.U."/>
            <person name="Desai C.R."/>
        </authorList>
    </citation>
    <scope>NUCLEOTIDE SEQUENCE</scope>
    <source>
        <strain evidence="4">DC10</strain>
    </source>
</reference>
<evidence type="ECO:0000259" key="2">
    <source>
        <dbReference type="PROSITE" id="PS50090"/>
    </source>
</evidence>
<comment type="caution">
    <text evidence="3">The sequence shown here is derived from an EMBL/GenBank/DDBJ whole genome shotgun (WGS) entry which is preliminary data.</text>
</comment>
<feature type="domain" description="Myb-like" evidence="2">
    <location>
        <begin position="1"/>
        <end position="56"/>
    </location>
</feature>
<dbReference type="InterPro" id="IPR001005">
    <property type="entry name" value="SANT/Myb"/>
</dbReference>
<dbReference type="PANTHER" id="PTHR41302:SF2">
    <property type="entry name" value="PRESPORE SPECIFIC TRANSCRIPTIONAL ACTIVATOR RSFA"/>
    <property type="match status" value="1"/>
</dbReference>
<dbReference type="RefSeq" id="WP_016204452.1">
    <property type="nucleotide sequence ID" value="NZ_JAGTPX020000007.1"/>
</dbReference>
<feature type="coiled-coil region" evidence="1">
    <location>
        <begin position="114"/>
        <end position="148"/>
    </location>
</feature>
<evidence type="ECO:0000313" key="5">
    <source>
        <dbReference type="Proteomes" id="UP000036045"/>
    </source>
</evidence>
<protein>
    <submittedName>
        <fullName evidence="4">RsfA family transcriptional regulator</fullName>
    </submittedName>
</protein>
<dbReference type="PANTHER" id="PTHR41302">
    <property type="entry name" value="PRESPORE-SPECIFIC TRANSCRIPTIONAL REGULATOR RSFA-RELATED"/>
    <property type="match status" value="1"/>
</dbReference>
<reference evidence="3 5" key="1">
    <citation type="submission" date="2015-05" db="EMBL/GenBank/DDBJ databases">
        <title>Whole genome sequence and identification of bacterial endophytes from Costus igneus.</title>
        <authorList>
            <person name="Lee Y.P."/>
            <person name="Gan H.M."/>
            <person name="Eng W."/>
            <person name="Wheatley M.S."/>
            <person name="Caraballo A."/>
            <person name="Polter S."/>
            <person name="Savka M.A."/>
            <person name="Hudson A.O."/>
        </authorList>
    </citation>
    <scope>NUCLEOTIDE SEQUENCE [LARGE SCALE GENOMIC DNA]</scope>
    <source>
        <strain evidence="3 5">RIT379</strain>
    </source>
</reference>
<dbReference type="EMBL" id="JAGTPX010000041">
    <property type="protein sequence ID" value="MBR8672431.1"/>
    <property type="molecule type" value="Genomic_DNA"/>
</dbReference>
<sequence>MSTRQNGWTKDEDLLLAETVIQFIKDGRTQLQAFEEVGKQLTRTSAACGFRWNSAVRKQHESAIKTAKEHRKQLKKGVNIETSVITIQESEQSPIKSGDDFEQILAFIKDIYNKSKIYEEQAGLLEKIKELDEENNRLQNELISTDEAYQAIVELMEKAREMVLSK</sequence>
<dbReference type="Pfam" id="PF13921">
    <property type="entry name" value="Myb_DNA-bind_6"/>
    <property type="match status" value="1"/>
</dbReference>
<dbReference type="PROSITE" id="PS50090">
    <property type="entry name" value="MYB_LIKE"/>
    <property type="match status" value="1"/>
</dbReference>
<dbReference type="AlphaFoldDB" id="A0A0J1I6H7"/>
<dbReference type="InterPro" id="IPR009057">
    <property type="entry name" value="Homeodomain-like_sf"/>
</dbReference>
<dbReference type="InterPro" id="IPR014243">
    <property type="entry name" value="RsfA-like"/>
</dbReference>
<dbReference type="SUPFAM" id="SSF46689">
    <property type="entry name" value="Homeodomain-like"/>
    <property type="match status" value="1"/>
</dbReference>
<keyword evidence="5" id="KW-1185">Reference proteome</keyword>